<name>A0ABV7LTC1_9GAMM</name>
<evidence type="ECO:0000256" key="3">
    <source>
        <dbReference type="ARBA" id="ARBA00022801"/>
    </source>
</evidence>
<dbReference type="EMBL" id="JBHRUG010000044">
    <property type="protein sequence ID" value="MFC3285774.1"/>
    <property type="molecule type" value="Genomic_DNA"/>
</dbReference>
<dbReference type="SUPFAM" id="SSF55811">
    <property type="entry name" value="Nudix"/>
    <property type="match status" value="1"/>
</dbReference>
<organism evidence="6 7">
    <name type="scientific">Litchfieldella rifensis</name>
    <dbReference type="NCBI Taxonomy" id="762643"/>
    <lineage>
        <taxon>Bacteria</taxon>
        <taxon>Pseudomonadati</taxon>
        <taxon>Pseudomonadota</taxon>
        <taxon>Gammaproteobacteria</taxon>
        <taxon>Oceanospirillales</taxon>
        <taxon>Halomonadaceae</taxon>
        <taxon>Litchfieldella</taxon>
    </lineage>
</organism>
<dbReference type="GO" id="GO:0016787">
    <property type="term" value="F:hydrolase activity"/>
    <property type="evidence" value="ECO:0007669"/>
    <property type="project" value="UniProtKB-KW"/>
</dbReference>
<dbReference type="PIRSF" id="PIRSF037599">
    <property type="entry name" value="GDPMH"/>
    <property type="match status" value="1"/>
</dbReference>
<dbReference type="RefSeq" id="WP_386776549.1">
    <property type="nucleotide sequence ID" value="NZ_JBHRUG010000044.1"/>
</dbReference>
<keyword evidence="3 6" id="KW-0378">Hydrolase</keyword>
<evidence type="ECO:0000256" key="2">
    <source>
        <dbReference type="ARBA" id="ARBA00022723"/>
    </source>
</evidence>
<dbReference type="PANTHER" id="PTHR43046">
    <property type="entry name" value="GDP-MANNOSE MANNOSYL HYDROLASE"/>
    <property type="match status" value="1"/>
</dbReference>
<dbReference type="InterPro" id="IPR015797">
    <property type="entry name" value="NUDIX_hydrolase-like_dom_sf"/>
</dbReference>
<dbReference type="Gene3D" id="3.90.79.10">
    <property type="entry name" value="Nucleoside Triphosphate Pyrophosphohydrolase"/>
    <property type="match status" value="1"/>
</dbReference>
<keyword evidence="4" id="KW-0460">Magnesium</keyword>
<comment type="caution">
    <text evidence="6">The sequence shown here is derived from an EMBL/GenBank/DDBJ whole genome shotgun (WGS) entry which is preliminary data.</text>
</comment>
<gene>
    <name evidence="6" type="ORF">ACFOEV_19430</name>
</gene>
<evidence type="ECO:0000256" key="4">
    <source>
        <dbReference type="ARBA" id="ARBA00022842"/>
    </source>
</evidence>
<dbReference type="Proteomes" id="UP001595579">
    <property type="component" value="Unassembled WGS sequence"/>
</dbReference>
<dbReference type="PANTHER" id="PTHR43046:SF12">
    <property type="entry name" value="GDP-MANNOSE MANNOSYL HYDROLASE"/>
    <property type="match status" value="1"/>
</dbReference>
<dbReference type="InterPro" id="IPR033715">
    <property type="entry name" value="GDPMH"/>
</dbReference>
<evidence type="ECO:0000256" key="1">
    <source>
        <dbReference type="ARBA" id="ARBA00001946"/>
    </source>
</evidence>
<dbReference type="PROSITE" id="PS51462">
    <property type="entry name" value="NUDIX"/>
    <property type="match status" value="1"/>
</dbReference>
<dbReference type="InterPro" id="IPR000086">
    <property type="entry name" value="NUDIX_hydrolase_dom"/>
</dbReference>
<keyword evidence="2" id="KW-0479">Metal-binding</keyword>
<evidence type="ECO:0000313" key="6">
    <source>
        <dbReference type="EMBL" id="MFC3285774.1"/>
    </source>
</evidence>
<dbReference type="NCBIfam" id="NF011963">
    <property type="entry name" value="PRK15434.1"/>
    <property type="match status" value="1"/>
</dbReference>
<dbReference type="Pfam" id="PF00293">
    <property type="entry name" value="NUDIX"/>
    <property type="match status" value="1"/>
</dbReference>
<protein>
    <submittedName>
        <fullName evidence="6">GDP-mannose mannosyl hydrolase</fullName>
    </submittedName>
</protein>
<feature type="domain" description="Nudix hydrolase" evidence="5">
    <location>
        <begin position="13"/>
        <end position="153"/>
    </location>
</feature>
<accession>A0ABV7LTC1</accession>
<comment type="cofactor">
    <cofactor evidence="1">
        <name>Mg(2+)</name>
        <dbReference type="ChEBI" id="CHEBI:18420"/>
    </cofactor>
</comment>
<keyword evidence="7" id="KW-1185">Reference proteome</keyword>
<evidence type="ECO:0000313" key="7">
    <source>
        <dbReference type="Proteomes" id="UP001595579"/>
    </source>
</evidence>
<evidence type="ECO:0000259" key="5">
    <source>
        <dbReference type="PROSITE" id="PS51462"/>
    </source>
</evidence>
<proteinExistence type="predicted"/>
<reference evidence="7" key="1">
    <citation type="journal article" date="2019" name="Int. J. Syst. Evol. Microbiol.">
        <title>The Global Catalogue of Microorganisms (GCM) 10K type strain sequencing project: providing services to taxonomists for standard genome sequencing and annotation.</title>
        <authorList>
            <consortium name="The Broad Institute Genomics Platform"/>
            <consortium name="The Broad Institute Genome Sequencing Center for Infectious Disease"/>
            <person name="Wu L."/>
            <person name="Ma J."/>
        </authorList>
    </citation>
    <scope>NUCLEOTIDE SEQUENCE [LARGE SCALE GENOMIC DNA]</scope>
    <source>
        <strain evidence="7">CECT 7698</strain>
    </source>
</reference>
<sequence length="154" mass="17897">MFLSRDDFSNIINCTPLVSIDLVLRDDQGKILLGLRSNRPALGFWFVPGGRIRKRETLDAAFSRICQEELMISKQRSEAEFLGVYEHHYADSAVGNNIQTHYVVLAYQLCWSPTDNQLPCEQHVDYQWLSLEQTLFSEHVHSYTKDYVLDLTKR</sequence>
<dbReference type="CDD" id="cd03430">
    <property type="entry name" value="NUDIX_GDPMH_NudD"/>
    <property type="match status" value="1"/>
</dbReference>